<reference evidence="1" key="1">
    <citation type="submission" date="2023-10" db="EMBL/GenBank/DDBJ databases">
        <title>Genome assembly of Pristionchus species.</title>
        <authorList>
            <person name="Yoshida K."/>
            <person name="Sommer R.J."/>
        </authorList>
    </citation>
    <scope>NUCLEOTIDE SEQUENCE</scope>
    <source>
        <strain evidence="1">RS0144</strain>
    </source>
</reference>
<dbReference type="GO" id="GO:0005525">
    <property type="term" value="F:GTP binding"/>
    <property type="evidence" value="ECO:0007669"/>
    <property type="project" value="TreeGrafter"/>
</dbReference>
<name>A0AAV5TWX1_9BILA</name>
<dbReference type="AlphaFoldDB" id="A0AAV5TWX1"/>
<accession>A0AAV5TWX1</accession>
<organism evidence="1 2">
    <name type="scientific">Pristionchus entomophagus</name>
    <dbReference type="NCBI Taxonomy" id="358040"/>
    <lineage>
        <taxon>Eukaryota</taxon>
        <taxon>Metazoa</taxon>
        <taxon>Ecdysozoa</taxon>
        <taxon>Nematoda</taxon>
        <taxon>Chromadorea</taxon>
        <taxon>Rhabditida</taxon>
        <taxon>Rhabditina</taxon>
        <taxon>Diplogasteromorpha</taxon>
        <taxon>Diplogasteroidea</taxon>
        <taxon>Neodiplogasteridae</taxon>
        <taxon>Pristionchus</taxon>
    </lineage>
</organism>
<dbReference type="PANTHER" id="PTHR34932">
    <property type="entry name" value="TRPL TRANSLOCATION DEFECT PROTEIN 14"/>
    <property type="match status" value="1"/>
</dbReference>
<dbReference type="GO" id="GO:0035091">
    <property type="term" value="F:phosphatidylinositol binding"/>
    <property type="evidence" value="ECO:0007669"/>
    <property type="project" value="TreeGrafter"/>
</dbReference>
<evidence type="ECO:0000313" key="1">
    <source>
        <dbReference type="EMBL" id="GMS98749.1"/>
    </source>
</evidence>
<dbReference type="GO" id="GO:0070300">
    <property type="term" value="F:phosphatidic acid binding"/>
    <property type="evidence" value="ECO:0007669"/>
    <property type="project" value="TreeGrafter"/>
</dbReference>
<proteinExistence type="predicted"/>
<dbReference type="InterPro" id="IPR053227">
    <property type="entry name" value="TRPL-trafficking_regulator"/>
</dbReference>
<protein>
    <submittedName>
        <fullName evidence="1">Uncharacterized protein</fullName>
    </submittedName>
</protein>
<feature type="non-terminal residue" evidence="1">
    <location>
        <position position="1"/>
    </location>
</feature>
<keyword evidence="2" id="KW-1185">Reference proteome</keyword>
<evidence type="ECO:0000313" key="2">
    <source>
        <dbReference type="Proteomes" id="UP001432027"/>
    </source>
</evidence>
<dbReference type="GO" id="GO:0045494">
    <property type="term" value="P:photoreceptor cell maintenance"/>
    <property type="evidence" value="ECO:0007669"/>
    <property type="project" value="TreeGrafter"/>
</dbReference>
<dbReference type="Proteomes" id="UP001432027">
    <property type="component" value="Unassembled WGS sequence"/>
</dbReference>
<dbReference type="PANTHER" id="PTHR34932:SF1">
    <property type="entry name" value="TRPL TRANSLOCATION DEFECT PROTEIN 14"/>
    <property type="match status" value="1"/>
</dbReference>
<gene>
    <name evidence="1" type="ORF">PENTCL1PPCAC_20924</name>
</gene>
<comment type="caution">
    <text evidence="1">The sequence shown here is derived from an EMBL/GenBank/DDBJ whole genome shotgun (WGS) entry which is preliminary data.</text>
</comment>
<sequence>ATMRLGVNRNSFGNKVVKVVVSGGPSSGKLSSIDRVKELVQKQYGDQWICYTFAEAESVMTTGRVSSDDLTGPRLKQWQRDMVECELVYSTTLPLER</sequence>
<dbReference type="EMBL" id="BTSX01000005">
    <property type="protein sequence ID" value="GMS98749.1"/>
    <property type="molecule type" value="Genomic_DNA"/>
</dbReference>